<protein>
    <recommendedName>
        <fullName evidence="4">ABC-2 type transport system permease protein</fullName>
    </recommendedName>
</protein>
<keyword evidence="3" id="KW-1185">Reference proteome</keyword>
<feature type="transmembrane region" description="Helical" evidence="1">
    <location>
        <begin position="252"/>
        <end position="274"/>
    </location>
</feature>
<evidence type="ECO:0000256" key="1">
    <source>
        <dbReference type="SAM" id="Phobius"/>
    </source>
</evidence>
<proteinExistence type="predicted"/>
<feature type="transmembrane region" description="Helical" evidence="1">
    <location>
        <begin position="197"/>
        <end position="217"/>
    </location>
</feature>
<feature type="transmembrane region" description="Helical" evidence="1">
    <location>
        <begin position="165"/>
        <end position="190"/>
    </location>
</feature>
<keyword evidence="1" id="KW-0472">Membrane</keyword>
<keyword evidence="1" id="KW-0812">Transmembrane</keyword>
<organism evidence="2 3">
    <name type="scientific">Actinomyces denticolens</name>
    <dbReference type="NCBI Taxonomy" id="52767"/>
    <lineage>
        <taxon>Bacteria</taxon>
        <taxon>Bacillati</taxon>
        <taxon>Actinomycetota</taxon>
        <taxon>Actinomycetes</taxon>
        <taxon>Actinomycetales</taxon>
        <taxon>Actinomycetaceae</taxon>
        <taxon>Actinomyces</taxon>
    </lineage>
</organism>
<comment type="caution">
    <text evidence="2">The sequence shown here is derived from an EMBL/GenBank/DDBJ whole genome shotgun (WGS) entry which is preliminary data.</text>
</comment>
<sequence length="279" mass="27174">MNAITGRALGAVAETVRVETRGALRTWRGPAVVGAAALTGIGSPLIARVMPEMLASTLGEAAAAAIAEPTVGDAWSQWVKNASSLLLIVLVVIAAASVAGERSEGITAAELAGRGARGRSLHVAAKALWLLALTAASTAFSALCCLATTTALFGGSATWGGGGGAAAAGTLAAGLWAMGALTTLGITLLVSSCSRSTVLPAAVGIVLSLLGPTLALWRPVADWSPLGLGALASDVASAATTGAVSSATGPLAATPLVMGVAVPVVLVVGAVAALRRAEL</sequence>
<dbReference type="EMBL" id="FQYL01000001">
    <property type="protein sequence ID" value="SHI30880.1"/>
    <property type="molecule type" value="Genomic_DNA"/>
</dbReference>
<evidence type="ECO:0000313" key="2">
    <source>
        <dbReference type="EMBL" id="SHI30880.1"/>
    </source>
</evidence>
<feature type="transmembrane region" description="Helical" evidence="1">
    <location>
        <begin position="127"/>
        <end position="153"/>
    </location>
</feature>
<evidence type="ECO:0000313" key="3">
    <source>
        <dbReference type="Proteomes" id="UP000184390"/>
    </source>
</evidence>
<name>A0ABY1HYD1_9ACTO</name>
<reference evidence="2 3" key="1">
    <citation type="submission" date="2016-11" db="EMBL/GenBank/DDBJ databases">
        <authorList>
            <person name="Varghese N."/>
            <person name="Submissions S."/>
        </authorList>
    </citation>
    <scope>NUCLEOTIDE SEQUENCE [LARGE SCALE GENOMIC DNA]</scope>
    <source>
        <strain evidence="2 3">PA</strain>
    </source>
</reference>
<gene>
    <name evidence="2" type="ORF">SAMN05216246_101176</name>
</gene>
<keyword evidence="1" id="KW-1133">Transmembrane helix</keyword>
<evidence type="ECO:0008006" key="4">
    <source>
        <dbReference type="Google" id="ProtNLM"/>
    </source>
</evidence>
<dbReference type="Proteomes" id="UP000184390">
    <property type="component" value="Unassembled WGS sequence"/>
</dbReference>
<accession>A0ABY1HYD1</accession>
<dbReference type="RefSeq" id="WP_073451127.1">
    <property type="nucleotide sequence ID" value="NZ_FQYL01000001.1"/>
</dbReference>